<dbReference type="VEuPathDB" id="GiardiaDB:QR46_3970"/>
<feature type="non-terminal residue" evidence="2">
    <location>
        <position position="1"/>
    </location>
</feature>
<dbReference type="AlphaFoldDB" id="V6TTI8"/>
<protein>
    <submittedName>
        <fullName evidence="2">Uncharacterized protein</fullName>
    </submittedName>
</protein>
<gene>
    <name evidence="2" type="ORF">GSB_153607</name>
</gene>
<feature type="compositionally biased region" description="Polar residues" evidence="1">
    <location>
        <begin position="92"/>
        <end position="119"/>
    </location>
</feature>
<dbReference type="VEuPathDB" id="GiardiaDB:GL50803_0033674"/>
<accession>V6TTI8</accession>
<comment type="caution">
    <text evidence="2">The sequence shown here is derived from an EMBL/GenBank/DDBJ whole genome shotgun (WGS) entry which is preliminary data.</text>
</comment>
<evidence type="ECO:0000313" key="2">
    <source>
        <dbReference type="EMBL" id="ESU42046.1"/>
    </source>
</evidence>
<dbReference type="SUPFAM" id="SSF82171">
    <property type="entry name" value="DPP6 N-terminal domain-like"/>
    <property type="match status" value="1"/>
</dbReference>
<dbReference type="EMBL" id="AHHH01000098">
    <property type="protein sequence ID" value="ESU42046.1"/>
    <property type="molecule type" value="Genomic_DNA"/>
</dbReference>
<evidence type="ECO:0000313" key="3">
    <source>
        <dbReference type="Proteomes" id="UP000018040"/>
    </source>
</evidence>
<dbReference type="VEuPathDB" id="GiardiaDB:DHA2_152410"/>
<sequence length="744" mass="82640">VNFLQNNLLNFTNSRMPSFGANFFSTPGTNQDANQPGKLSFESLNFSAGDSQSSNVFSSCMPTLDMVFKRDDVQPVKNQLVDSNLMFDFRQPKTSSLPMQPPLANSTVSFTPPQQSSPAPKQESGPPQVLKPLSDPAKLTEYASNYAQTVGSHLSTVATQREICTNPVIKQFAHSLLTSDGSHIYVLLNTSIGVILLTINVAHGNSTSRQVLDLADYITNITIDPFDDYLVLFSQPSTTIYILNRSTAQVIDTHLHVLSYYSYFSHIHKKTYLLFLVPNELTAGINIHILDLKTQGIHQCPVPIFAFDYLDKEIRRLTSDGMYSFSSTDVMRAHIYPFGTSMDISISSQTHQAQSFQFEESVFYVGLELLLPSAKLILIHSMVGPILLEPVNQRIASLQTVKASDSIKMVSSDSFSVDFYLVQPIQSLVISTEEPAFLTDITPIAICSPDDDVHSHFFLCMCWTGKRSSVSLHELCGAELFLYECNSPITLSLQDRLFSYDYIDIHLYRVMAFRGSSNTSGIGAQVLLLGTKTTENNVHEFVHIVLNVVSASLEETTTIIQGNFPILLGYDPCHQFILCASSISDSMSIFHKTSQPSVNQEFVSKGPESLLFSQATSQLTTSRQSAMDWLSQVSSKQLFEDSLAYLKNTPINQMDPTLLGAKLKSLNERITAVLSHSFPGEVSSMKTLLKTTESLLRQIFKNNSLLLQAMQQISTNFTQLSREYIFDSGSITKSNNDDTTSSYL</sequence>
<feature type="region of interest" description="Disordered" evidence="1">
    <location>
        <begin position="92"/>
        <end position="133"/>
    </location>
</feature>
<name>V6TTI8_GIAIN</name>
<dbReference type="Proteomes" id="UP000018040">
    <property type="component" value="Unassembled WGS sequence"/>
</dbReference>
<proteinExistence type="predicted"/>
<evidence type="ECO:0000256" key="1">
    <source>
        <dbReference type="SAM" id="MobiDB-lite"/>
    </source>
</evidence>
<dbReference type="VEuPathDB" id="GiardiaDB:GL50581_652"/>
<reference evidence="3" key="1">
    <citation type="submission" date="2012-02" db="EMBL/GenBank/DDBJ databases">
        <title>Genome sequencing of Giardia lamblia Genotypes A2 and B isolates (DH and GS) and comparative analysis with the genomes of Genotypes A1 and E (WB and Pig).</title>
        <authorList>
            <person name="Adam R."/>
            <person name="Dahlstrom E."/>
            <person name="Martens C."/>
            <person name="Bruno D."/>
            <person name="Barbian K."/>
            <person name="Porcella S.F."/>
            <person name="Nash T."/>
        </authorList>
    </citation>
    <scope>NUCLEOTIDE SEQUENCE</scope>
    <source>
        <strain evidence="3">GS</strain>
    </source>
</reference>
<dbReference type="OrthoDB" id="10254774at2759"/>
<reference evidence="2 3" key="2">
    <citation type="journal article" date="2013" name="Genome Biol. Evol.">
        <title>Genome sequencing of Giardia lamblia genotypes A2 and B isolates (DH and GS) and comparative analysis with the genomes of genotypes A1 and E (WB and Pig).</title>
        <authorList>
            <person name="Adam R.D."/>
            <person name="Dahlstrom E.W."/>
            <person name="Martens C.A."/>
            <person name="Bruno D.P."/>
            <person name="Barbian K.D."/>
            <person name="Ricklefs S.M."/>
            <person name="Hernandez M.M."/>
            <person name="Narla N.P."/>
            <person name="Patel R.B."/>
            <person name="Porcella S.F."/>
            <person name="Nash T.E."/>
        </authorList>
    </citation>
    <scope>NUCLEOTIDE SEQUENCE [LARGE SCALE GENOMIC DNA]</scope>
    <source>
        <strain evidence="2 3">GS</strain>
    </source>
</reference>
<organism evidence="2 3">
    <name type="scientific">Giardia intestinalis</name>
    <name type="common">Giardia lamblia</name>
    <dbReference type="NCBI Taxonomy" id="5741"/>
    <lineage>
        <taxon>Eukaryota</taxon>
        <taxon>Metamonada</taxon>
        <taxon>Diplomonadida</taxon>
        <taxon>Hexamitidae</taxon>
        <taxon>Giardiinae</taxon>
        <taxon>Giardia</taxon>
    </lineage>
</organism>